<accession>A0A165P6S8</accession>
<feature type="compositionally biased region" description="Polar residues" evidence="1">
    <location>
        <begin position="128"/>
        <end position="150"/>
    </location>
</feature>
<dbReference type="AlphaFoldDB" id="A0A165P6S8"/>
<keyword evidence="3" id="KW-1185">Reference proteome</keyword>
<gene>
    <name evidence="2" type="ORF">DAEQUDRAFT_757911</name>
</gene>
<evidence type="ECO:0000313" key="3">
    <source>
        <dbReference type="Proteomes" id="UP000076727"/>
    </source>
</evidence>
<feature type="region of interest" description="Disordered" evidence="1">
    <location>
        <begin position="106"/>
        <end position="150"/>
    </location>
</feature>
<sequence length="289" mass="33153">MMSPGHQIERPIRVPETVEKGPNSFFAVTMMTQPAYSQFKELVKHVAHKYLDLTRAMSYQNKKLLQKHLTTVEKLWPYKDIYEDNWPIYLYTQYYLATMSTWNRAKRKKQPQTHWRNKEVKQLRKTRGSGSSNVQAPQSRASKSVASYKQSETAGSPIAVNKNLNIHSAQAAPVREPEAVRPQYHRVKRGCASQPKSAGTVAAYRAEGAQSAISDADVVHAWFDTIDPPLPAPLVDTLIELGVKNEARLRALARLSDRDQWIERYMVELDQFEFWVLRRALDKLASQQD</sequence>
<proteinExistence type="predicted"/>
<organism evidence="2 3">
    <name type="scientific">Daedalea quercina L-15889</name>
    <dbReference type="NCBI Taxonomy" id="1314783"/>
    <lineage>
        <taxon>Eukaryota</taxon>
        <taxon>Fungi</taxon>
        <taxon>Dikarya</taxon>
        <taxon>Basidiomycota</taxon>
        <taxon>Agaricomycotina</taxon>
        <taxon>Agaricomycetes</taxon>
        <taxon>Polyporales</taxon>
        <taxon>Fomitopsis</taxon>
    </lineage>
</organism>
<evidence type="ECO:0000256" key="1">
    <source>
        <dbReference type="SAM" id="MobiDB-lite"/>
    </source>
</evidence>
<reference evidence="2 3" key="1">
    <citation type="journal article" date="2016" name="Mol. Biol. Evol.">
        <title>Comparative Genomics of Early-Diverging Mushroom-Forming Fungi Provides Insights into the Origins of Lignocellulose Decay Capabilities.</title>
        <authorList>
            <person name="Nagy L.G."/>
            <person name="Riley R."/>
            <person name="Tritt A."/>
            <person name="Adam C."/>
            <person name="Daum C."/>
            <person name="Floudas D."/>
            <person name="Sun H."/>
            <person name="Yadav J.S."/>
            <person name="Pangilinan J."/>
            <person name="Larsson K.H."/>
            <person name="Matsuura K."/>
            <person name="Barry K."/>
            <person name="Labutti K."/>
            <person name="Kuo R."/>
            <person name="Ohm R.A."/>
            <person name="Bhattacharya S.S."/>
            <person name="Shirouzu T."/>
            <person name="Yoshinaga Y."/>
            <person name="Martin F.M."/>
            <person name="Grigoriev I.V."/>
            <person name="Hibbett D.S."/>
        </authorList>
    </citation>
    <scope>NUCLEOTIDE SEQUENCE [LARGE SCALE GENOMIC DNA]</scope>
    <source>
        <strain evidence="2 3">L-15889</strain>
    </source>
</reference>
<name>A0A165P6S8_9APHY</name>
<dbReference type="EMBL" id="KV429072">
    <property type="protein sequence ID" value="KZT67839.1"/>
    <property type="molecule type" value="Genomic_DNA"/>
</dbReference>
<dbReference type="OrthoDB" id="3059648at2759"/>
<protein>
    <submittedName>
        <fullName evidence="2">Uncharacterized protein</fullName>
    </submittedName>
</protein>
<feature type="region of interest" description="Disordered" evidence="1">
    <location>
        <begin position="170"/>
        <end position="197"/>
    </location>
</feature>
<evidence type="ECO:0000313" key="2">
    <source>
        <dbReference type="EMBL" id="KZT67839.1"/>
    </source>
</evidence>
<dbReference type="Proteomes" id="UP000076727">
    <property type="component" value="Unassembled WGS sequence"/>
</dbReference>